<dbReference type="RefSeq" id="WP_132225015.1">
    <property type="nucleotide sequence ID" value="NZ_JANKBG010000013.1"/>
</dbReference>
<evidence type="ECO:0000256" key="1">
    <source>
        <dbReference type="ARBA" id="ARBA00010641"/>
    </source>
</evidence>
<evidence type="ECO:0000256" key="3">
    <source>
        <dbReference type="ARBA" id="ARBA00023082"/>
    </source>
</evidence>
<reference evidence="7 8" key="1">
    <citation type="submission" date="2019-03" db="EMBL/GenBank/DDBJ databases">
        <title>Genomic Encyclopedia of Type Strains, Phase IV (KMG-IV): sequencing the most valuable type-strain genomes for metagenomic binning, comparative biology and taxonomic classification.</title>
        <authorList>
            <person name="Goeker M."/>
        </authorList>
    </citation>
    <scope>NUCLEOTIDE SEQUENCE [LARGE SCALE GENOMIC DNA]</scope>
    <source>
        <strain evidence="7 8">DSM 29481</strain>
    </source>
</reference>
<feature type="domain" description="RNA polymerase sigma-70 region 2" evidence="5">
    <location>
        <begin position="23"/>
        <end position="89"/>
    </location>
</feature>
<dbReference type="InterPro" id="IPR036388">
    <property type="entry name" value="WH-like_DNA-bd_sf"/>
</dbReference>
<evidence type="ECO:0000313" key="8">
    <source>
        <dbReference type="Proteomes" id="UP000295773"/>
    </source>
</evidence>
<proteinExistence type="inferred from homology"/>
<comment type="caution">
    <text evidence="7">The sequence shown here is derived from an EMBL/GenBank/DDBJ whole genome shotgun (WGS) entry which is preliminary data.</text>
</comment>
<dbReference type="Gene3D" id="1.10.1740.10">
    <property type="match status" value="1"/>
</dbReference>
<dbReference type="GO" id="GO:0006352">
    <property type="term" value="P:DNA-templated transcription initiation"/>
    <property type="evidence" value="ECO:0007669"/>
    <property type="project" value="InterPro"/>
</dbReference>
<sequence length="185" mass="21763">MDNGASSYRRFLDGDENGIVEIIRDYKDGLIFYLNGFTQNIYVAEELAEETFVKLVVKKPRFSNKSIFKTWLYAIGRNVAIDYLRHTSKTSNAPIEDYQNMISDEENLEKSYIQEEYKIVVHKALAKLKPEYQQVIYLIFFEDFSNTEAATVMKKNNRQIENLVYRAKMSLKSELDKEGFEYEEL</sequence>
<keyword evidence="4" id="KW-0804">Transcription</keyword>
<accession>A0A4R3TBA0</accession>
<dbReference type="PANTHER" id="PTHR43133">
    <property type="entry name" value="RNA POLYMERASE ECF-TYPE SIGMA FACTO"/>
    <property type="match status" value="1"/>
</dbReference>
<name>A0A4R3TBA0_9FIRM</name>
<dbReference type="NCBIfam" id="TIGR02937">
    <property type="entry name" value="sigma70-ECF"/>
    <property type="match status" value="1"/>
</dbReference>
<comment type="similarity">
    <text evidence="1">Belongs to the sigma-70 factor family. ECF subfamily.</text>
</comment>
<dbReference type="SUPFAM" id="SSF88659">
    <property type="entry name" value="Sigma3 and sigma4 domains of RNA polymerase sigma factors"/>
    <property type="match status" value="1"/>
</dbReference>
<dbReference type="Pfam" id="PF04542">
    <property type="entry name" value="Sigma70_r2"/>
    <property type="match status" value="1"/>
</dbReference>
<dbReference type="InterPro" id="IPR013249">
    <property type="entry name" value="RNA_pol_sigma70_r4_t2"/>
</dbReference>
<evidence type="ECO:0000313" key="7">
    <source>
        <dbReference type="EMBL" id="TCU58444.1"/>
    </source>
</evidence>
<dbReference type="InterPro" id="IPR014284">
    <property type="entry name" value="RNA_pol_sigma-70_dom"/>
</dbReference>
<dbReference type="Proteomes" id="UP000295773">
    <property type="component" value="Unassembled WGS sequence"/>
</dbReference>
<feature type="domain" description="RNA polymerase sigma factor 70 region 4 type 2" evidence="6">
    <location>
        <begin position="121"/>
        <end position="171"/>
    </location>
</feature>
<dbReference type="AlphaFoldDB" id="A0A4R3TBA0"/>
<dbReference type="EMBL" id="SMBP01000013">
    <property type="protein sequence ID" value="TCU58444.1"/>
    <property type="molecule type" value="Genomic_DNA"/>
</dbReference>
<dbReference type="GO" id="GO:0016987">
    <property type="term" value="F:sigma factor activity"/>
    <property type="evidence" value="ECO:0007669"/>
    <property type="project" value="UniProtKB-KW"/>
</dbReference>
<evidence type="ECO:0000259" key="5">
    <source>
        <dbReference type="Pfam" id="PF04542"/>
    </source>
</evidence>
<dbReference type="SUPFAM" id="SSF88946">
    <property type="entry name" value="Sigma2 domain of RNA polymerase sigma factors"/>
    <property type="match status" value="1"/>
</dbReference>
<evidence type="ECO:0000256" key="4">
    <source>
        <dbReference type="ARBA" id="ARBA00023163"/>
    </source>
</evidence>
<dbReference type="InterPro" id="IPR013324">
    <property type="entry name" value="RNA_pol_sigma_r3/r4-like"/>
</dbReference>
<evidence type="ECO:0000256" key="2">
    <source>
        <dbReference type="ARBA" id="ARBA00023015"/>
    </source>
</evidence>
<dbReference type="InterPro" id="IPR007627">
    <property type="entry name" value="RNA_pol_sigma70_r2"/>
</dbReference>
<gene>
    <name evidence="7" type="ORF">EDD61_11368</name>
</gene>
<keyword evidence="3" id="KW-0731">Sigma factor</keyword>
<evidence type="ECO:0000259" key="6">
    <source>
        <dbReference type="Pfam" id="PF08281"/>
    </source>
</evidence>
<protein>
    <submittedName>
        <fullName evidence="7">RNA polymerase sigma-70 factor (ECF subfamily)</fullName>
    </submittedName>
</protein>
<dbReference type="Gene3D" id="1.10.10.10">
    <property type="entry name" value="Winged helix-like DNA-binding domain superfamily/Winged helix DNA-binding domain"/>
    <property type="match status" value="1"/>
</dbReference>
<organism evidence="7 8">
    <name type="scientific">Longicatena caecimuris</name>
    <dbReference type="NCBI Taxonomy" id="1796635"/>
    <lineage>
        <taxon>Bacteria</taxon>
        <taxon>Bacillati</taxon>
        <taxon>Bacillota</taxon>
        <taxon>Erysipelotrichia</taxon>
        <taxon>Erysipelotrichales</taxon>
        <taxon>Erysipelotrichaceae</taxon>
        <taxon>Longicatena</taxon>
    </lineage>
</organism>
<dbReference type="Pfam" id="PF08281">
    <property type="entry name" value="Sigma70_r4_2"/>
    <property type="match status" value="1"/>
</dbReference>
<dbReference type="InterPro" id="IPR013325">
    <property type="entry name" value="RNA_pol_sigma_r2"/>
</dbReference>
<dbReference type="PANTHER" id="PTHR43133:SF60">
    <property type="entry name" value="RNA POLYMERASE SIGMA FACTOR SIGV"/>
    <property type="match status" value="1"/>
</dbReference>
<keyword evidence="8" id="KW-1185">Reference proteome</keyword>
<keyword evidence="2" id="KW-0805">Transcription regulation</keyword>
<dbReference type="InterPro" id="IPR039425">
    <property type="entry name" value="RNA_pol_sigma-70-like"/>
</dbReference>
<dbReference type="GO" id="GO:0003677">
    <property type="term" value="F:DNA binding"/>
    <property type="evidence" value="ECO:0007669"/>
    <property type="project" value="InterPro"/>
</dbReference>